<dbReference type="PANTHER" id="PTHR24028:SF73">
    <property type="entry name" value="PROTOCADHERIN GAMMA-B3-RELATED"/>
    <property type="match status" value="1"/>
</dbReference>
<keyword evidence="6" id="KW-0677">Repeat</keyword>
<evidence type="ECO:0000256" key="9">
    <source>
        <dbReference type="ARBA" id="ARBA00022989"/>
    </source>
</evidence>
<evidence type="ECO:0000256" key="8">
    <source>
        <dbReference type="ARBA" id="ARBA00022889"/>
    </source>
</evidence>
<dbReference type="PANTHER" id="PTHR24028">
    <property type="entry name" value="CADHERIN-87A"/>
    <property type="match status" value="1"/>
</dbReference>
<evidence type="ECO:0000256" key="3">
    <source>
        <dbReference type="ARBA" id="ARBA00022475"/>
    </source>
</evidence>
<keyword evidence="11" id="KW-0325">Glycoprotein</keyword>
<comment type="subcellular location">
    <subcellularLocation>
        <location evidence="2">Cell membrane</location>
        <topology evidence="2">Single-pass type I membrane protein</topology>
    </subcellularLocation>
</comment>
<evidence type="ECO:0000256" key="12">
    <source>
        <dbReference type="PROSITE-ProRule" id="PRU00043"/>
    </source>
</evidence>
<dbReference type="Pfam" id="PF00028">
    <property type="entry name" value="Cadherin"/>
    <property type="match status" value="5"/>
</dbReference>
<keyword evidence="7 12" id="KW-0106">Calcium</keyword>
<dbReference type="PROSITE" id="PS50268">
    <property type="entry name" value="CADHERIN_2"/>
    <property type="match status" value="6"/>
</dbReference>
<evidence type="ECO:0000313" key="15">
    <source>
        <dbReference type="Ensembl" id="ENSLACP00000006997.1"/>
    </source>
</evidence>
<dbReference type="InterPro" id="IPR050174">
    <property type="entry name" value="Protocadherin/Cadherin-CA"/>
</dbReference>
<evidence type="ECO:0000256" key="7">
    <source>
        <dbReference type="ARBA" id="ARBA00022837"/>
    </source>
</evidence>
<keyword evidence="8" id="KW-0130">Cell adhesion</keyword>
<dbReference type="GeneTree" id="ENSGT00940000159725"/>
<evidence type="ECO:0000313" key="16">
    <source>
        <dbReference type="Proteomes" id="UP000008672"/>
    </source>
</evidence>
<dbReference type="FunFam" id="2.60.40.60:FF:000002">
    <property type="entry name" value="Protocadherin alpha 2"/>
    <property type="match status" value="1"/>
</dbReference>
<dbReference type="Gene3D" id="2.60.40.60">
    <property type="entry name" value="Cadherins"/>
    <property type="match status" value="6"/>
</dbReference>
<accession>H3ABH6</accession>
<dbReference type="FunFam" id="2.60.40.60:FF:000018">
    <property type="entry name" value="Protocadherin gamma c3"/>
    <property type="match status" value="1"/>
</dbReference>
<dbReference type="Pfam" id="PF16492">
    <property type="entry name" value="Cadherin_C_2"/>
    <property type="match status" value="1"/>
</dbReference>
<keyword evidence="16" id="KW-1185">Reference proteome</keyword>
<reference evidence="16" key="1">
    <citation type="submission" date="2011-08" db="EMBL/GenBank/DDBJ databases">
        <title>The draft genome of Latimeria chalumnae.</title>
        <authorList>
            <person name="Di Palma F."/>
            <person name="Alfoldi J."/>
            <person name="Johnson J."/>
            <person name="Berlin A."/>
            <person name="Gnerre S."/>
            <person name="Jaffe D."/>
            <person name="MacCallum I."/>
            <person name="Young S."/>
            <person name="Walker B.J."/>
            <person name="Lander E."/>
            <person name="Lindblad-Toh K."/>
        </authorList>
    </citation>
    <scope>NUCLEOTIDE SEQUENCE [LARGE SCALE GENOMIC DNA]</scope>
    <source>
        <strain evidence="16">Wild caught</strain>
    </source>
</reference>
<evidence type="ECO:0000256" key="13">
    <source>
        <dbReference type="SAM" id="Phobius"/>
    </source>
</evidence>
<dbReference type="CDD" id="cd11304">
    <property type="entry name" value="Cadherin_repeat"/>
    <property type="match status" value="6"/>
</dbReference>
<dbReference type="GO" id="GO:0007156">
    <property type="term" value="P:homophilic cell adhesion via plasma membrane adhesion molecules"/>
    <property type="evidence" value="ECO:0007669"/>
    <property type="project" value="InterPro"/>
</dbReference>
<dbReference type="Proteomes" id="UP000008672">
    <property type="component" value="Unassembled WGS sequence"/>
</dbReference>
<reference evidence="15" key="3">
    <citation type="submission" date="2025-09" db="UniProtKB">
        <authorList>
            <consortium name="Ensembl"/>
        </authorList>
    </citation>
    <scope>IDENTIFICATION</scope>
</reference>
<dbReference type="eggNOG" id="KOG3594">
    <property type="taxonomic scope" value="Eukaryota"/>
</dbReference>
<feature type="domain" description="Cadherin" evidence="14">
    <location>
        <begin position="347"/>
        <end position="451"/>
    </location>
</feature>
<evidence type="ECO:0000256" key="10">
    <source>
        <dbReference type="ARBA" id="ARBA00023136"/>
    </source>
</evidence>
<dbReference type="InParanoid" id="H3ABH6"/>
<reference evidence="15" key="2">
    <citation type="submission" date="2025-08" db="UniProtKB">
        <authorList>
            <consortium name="Ensembl"/>
        </authorList>
    </citation>
    <scope>IDENTIFICATION</scope>
</reference>
<dbReference type="SMART" id="SM00112">
    <property type="entry name" value="CA"/>
    <property type="match status" value="6"/>
</dbReference>
<evidence type="ECO:0000256" key="6">
    <source>
        <dbReference type="ARBA" id="ARBA00022737"/>
    </source>
</evidence>
<keyword evidence="9 13" id="KW-1133">Transmembrane helix</keyword>
<evidence type="ECO:0000259" key="14">
    <source>
        <dbReference type="PROSITE" id="PS50268"/>
    </source>
</evidence>
<keyword evidence="4 13" id="KW-0812">Transmembrane</keyword>
<dbReference type="FunFam" id="2.60.40.60:FF:000004">
    <property type="entry name" value="Protocadherin 1 gamma 2"/>
    <property type="match status" value="1"/>
</dbReference>
<dbReference type="InterPro" id="IPR013164">
    <property type="entry name" value="Cadherin_N"/>
</dbReference>
<dbReference type="OMA" id="NIRLECI"/>
<evidence type="ECO:0000256" key="11">
    <source>
        <dbReference type="ARBA" id="ARBA00023180"/>
    </source>
</evidence>
<sequence length="808" mass="91000">WKWSAMMHKWQIAEFFLLIWISFYTVIGQVRYSIPEEMERGFLVGNIIKDIGLNIKDLEDRKLRVIVGSKKQYFDVNLGTGNLHVSERIDREDVCGDSSACVIDFEIVVENPLNLYRVEVEIKDVNDNPPTFAKTKQQLEMSESTLPGARFRLNYAQDPDVGLNSLQNYHLSDNEHFILQTQTGSDGSKFMDLVLEKQLDREKQKEYLLTVTAIDGGVPVRSSSAQVHVNVLDSNDNFPVFPQSLYKLSLVENTVIGTLVLKVNATDIDEGSYGKVTYSFSKISERARQIFDIDSETGEIKVTGNLDFEEAAFYEMEIRAKDSGGLTVYCKVLLEVIDVNDNPPEITVKSFTSRIPEDAFPGTVIALLNVDDHDSGENGKVICSIPENLPFTLKSSLYNYYTLTSNRTMNREQISEYNITITARDKGVPPLTASKSVLLKISDINDNPPVFNQTSYTAYVNENNPPGSFICSVKATDLDWNQNARLTYSITETRIHGKPVFSYVSINPENGNIQALRSFDHERFRDLQIQVKAQDAGSPPLSNNVTVNVFILDQNDNAPEILYPPQRNNASAIELAPRSAVPGYLVTKVVAVDADSGQNAWLSYKLLKAAEPNSFLVGLHTGEIRTTRLFVENDVVKQTLAILVKDNGRPTLSATVTLNILVADNFPEILPDLDRLSTDKDHNSSLTFYLVISLASVSFLFLGFIIVLMIVKVRHWRSSRLFHSMNTKGTPYFPPCYSEADGFRTLPQTYSYEVHLTTNSNKNEFDFFKPSKQSAFEINSSDDIVQTELQRHVHDHNNIRLECISSFL</sequence>
<evidence type="ECO:0000256" key="2">
    <source>
        <dbReference type="ARBA" id="ARBA00004251"/>
    </source>
</evidence>
<dbReference type="PROSITE" id="PS00232">
    <property type="entry name" value="CADHERIN_1"/>
    <property type="match status" value="3"/>
</dbReference>
<dbReference type="EMBL" id="AFYH01064715">
    <property type="status" value="NOT_ANNOTATED_CDS"/>
    <property type="molecule type" value="Genomic_DNA"/>
</dbReference>
<dbReference type="InterPro" id="IPR020894">
    <property type="entry name" value="Cadherin_CS"/>
</dbReference>
<dbReference type="Ensembl" id="ENSLACT00000007056.1">
    <property type="protein sequence ID" value="ENSLACP00000006997.1"/>
    <property type="gene ID" value="ENSLACG00000006212.1"/>
</dbReference>
<feature type="transmembrane region" description="Helical" evidence="13">
    <location>
        <begin position="686"/>
        <end position="711"/>
    </location>
</feature>
<comment type="function">
    <text evidence="1">Potential calcium-dependent cell-adhesion protein. May be involved in the establishment and maintenance of specific neuronal connections in the brain.</text>
</comment>
<dbReference type="HOGENOM" id="CLU_006480_3_0_1"/>
<dbReference type="EMBL" id="AFYH01064714">
    <property type="status" value="NOT_ANNOTATED_CDS"/>
    <property type="molecule type" value="Genomic_DNA"/>
</dbReference>
<dbReference type="Pfam" id="PF08266">
    <property type="entry name" value="Cadherin_2"/>
    <property type="match status" value="1"/>
</dbReference>
<keyword evidence="3" id="KW-1003">Cell membrane</keyword>
<dbReference type="AlphaFoldDB" id="H3ABH6"/>
<dbReference type="PRINTS" id="PR00205">
    <property type="entry name" value="CADHERIN"/>
</dbReference>
<feature type="domain" description="Cadherin" evidence="14">
    <location>
        <begin position="452"/>
        <end position="561"/>
    </location>
</feature>
<name>H3ABH6_LATCH</name>
<dbReference type="FunFam" id="2.60.40.60:FF:000129">
    <property type="entry name" value="protocadherin alpha-C2 isoform X1"/>
    <property type="match status" value="1"/>
</dbReference>
<organism evidence="15 16">
    <name type="scientific">Latimeria chalumnae</name>
    <name type="common">Coelacanth</name>
    <dbReference type="NCBI Taxonomy" id="7897"/>
    <lineage>
        <taxon>Eukaryota</taxon>
        <taxon>Metazoa</taxon>
        <taxon>Chordata</taxon>
        <taxon>Craniata</taxon>
        <taxon>Vertebrata</taxon>
        <taxon>Euteleostomi</taxon>
        <taxon>Coelacanthiformes</taxon>
        <taxon>Coelacanthidae</taxon>
        <taxon>Latimeria</taxon>
    </lineage>
</organism>
<dbReference type="InterPro" id="IPR032455">
    <property type="entry name" value="Cadherin_C"/>
</dbReference>
<dbReference type="InterPro" id="IPR015919">
    <property type="entry name" value="Cadherin-like_sf"/>
</dbReference>
<feature type="domain" description="Cadherin" evidence="14">
    <location>
        <begin position="577"/>
        <end position="673"/>
    </location>
</feature>
<keyword evidence="10 13" id="KW-0472">Membrane</keyword>
<feature type="domain" description="Cadherin" evidence="14">
    <location>
        <begin position="133"/>
        <end position="241"/>
    </location>
</feature>
<dbReference type="GO" id="GO:0005886">
    <property type="term" value="C:plasma membrane"/>
    <property type="evidence" value="ECO:0007669"/>
    <property type="project" value="UniProtKB-SubCell"/>
</dbReference>
<evidence type="ECO:0000256" key="4">
    <source>
        <dbReference type="ARBA" id="ARBA00022692"/>
    </source>
</evidence>
<proteinExistence type="predicted"/>
<protein>
    <recommendedName>
        <fullName evidence="14">Cadherin domain-containing protein</fullName>
    </recommendedName>
</protein>
<feature type="domain" description="Cadherin" evidence="14">
    <location>
        <begin position="33"/>
        <end position="132"/>
    </location>
</feature>
<dbReference type="SUPFAM" id="SSF49313">
    <property type="entry name" value="Cadherin-like"/>
    <property type="match status" value="6"/>
</dbReference>
<dbReference type="FunFam" id="2.60.40.60:FF:000006">
    <property type="entry name" value="Protocadherin alpha 2"/>
    <property type="match status" value="1"/>
</dbReference>
<keyword evidence="5" id="KW-0732">Signal</keyword>
<dbReference type="FunFam" id="2.60.40.60:FF:000001">
    <property type="entry name" value="Protocadherin alpha 2"/>
    <property type="match status" value="1"/>
</dbReference>
<dbReference type="InterPro" id="IPR002126">
    <property type="entry name" value="Cadherin-like_dom"/>
</dbReference>
<feature type="domain" description="Cadherin" evidence="14">
    <location>
        <begin position="242"/>
        <end position="346"/>
    </location>
</feature>
<evidence type="ECO:0000256" key="5">
    <source>
        <dbReference type="ARBA" id="ARBA00022729"/>
    </source>
</evidence>
<dbReference type="GO" id="GO:0005509">
    <property type="term" value="F:calcium ion binding"/>
    <property type="evidence" value="ECO:0007669"/>
    <property type="project" value="UniProtKB-UniRule"/>
</dbReference>
<dbReference type="FunCoup" id="H3ABH6">
    <property type="interactions" value="462"/>
</dbReference>
<evidence type="ECO:0000256" key="1">
    <source>
        <dbReference type="ARBA" id="ARBA00003436"/>
    </source>
</evidence>
<feature type="transmembrane region" description="Helical" evidence="13">
    <location>
        <begin position="12"/>
        <end position="32"/>
    </location>
</feature>